<comment type="caution">
    <text evidence="2">The sequence shown here is derived from an EMBL/GenBank/DDBJ whole genome shotgun (WGS) entry which is preliminary data.</text>
</comment>
<proteinExistence type="predicted"/>
<feature type="signal peptide" evidence="1">
    <location>
        <begin position="1"/>
        <end position="21"/>
    </location>
</feature>
<dbReference type="Proteomes" id="UP000306113">
    <property type="component" value="Unassembled WGS sequence"/>
</dbReference>
<evidence type="ECO:0000313" key="3">
    <source>
        <dbReference type="Proteomes" id="UP000306113"/>
    </source>
</evidence>
<accession>A0A4S3MCW2</accession>
<gene>
    <name evidence="2" type="ORF">E7681_04460</name>
</gene>
<reference evidence="2 3" key="1">
    <citation type="submission" date="2019-04" db="EMBL/GenBank/DDBJ databases">
        <title>Draft genome sequence of Youngimonas vesicularis.</title>
        <authorList>
            <person name="Hameed A."/>
        </authorList>
    </citation>
    <scope>NUCLEOTIDE SEQUENCE [LARGE SCALE GENOMIC DNA]</scope>
    <source>
        <strain evidence="2 3">CC-AMW-E</strain>
    </source>
</reference>
<organism evidence="2 3">
    <name type="scientific">Thalassobius vesicularis</name>
    <dbReference type="NCBI Taxonomy" id="1294297"/>
    <lineage>
        <taxon>Bacteria</taxon>
        <taxon>Pseudomonadati</taxon>
        <taxon>Pseudomonadota</taxon>
        <taxon>Alphaproteobacteria</taxon>
        <taxon>Rhodobacterales</taxon>
        <taxon>Roseobacteraceae</taxon>
        <taxon>Thalassovita</taxon>
    </lineage>
</organism>
<name>A0A4S3MCW2_9RHOB</name>
<dbReference type="OrthoDB" id="7862366at2"/>
<evidence type="ECO:0000256" key="1">
    <source>
        <dbReference type="SAM" id="SignalP"/>
    </source>
</evidence>
<dbReference type="EMBL" id="SSMD01000002">
    <property type="protein sequence ID" value="THD75712.1"/>
    <property type="molecule type" value="Genomic_DNA"/>
</dbReference>
<dbReference type="AlphaFoldDB" id="A0A4S3MCW2"/>
<feature type="chain" id="PRO_5020500628" evidence="1">
    <location>
        <begin position="22"/>
        <end position="141"/>
    </location>
</feature>
<keyword evidence="1" id="KW-0732">Signal</keyword>
<keyword evidence="3" id="KW-1185">Reference proteome</keyword>
<sequence>MMSRLALAATVAMLMAPAAQARNMEDFMTVKELPGGQEFEVLNRPGAGPAHFWCAAGAHAQRDLGLGPLARVYLVQGRAPSTMQPGWQAVTFTVNPTHAVVAMLPDGGASDLVLSLKKQGYALSTDSARQYCFDGPDIKLP</sequence>
<evidence type="ECO:0000313" key="2">
    <source>
        <dbReference type="EMBL" id="THD75712.1"/>
    </source>
</evidence>
<protein>
    <submittedName>
        <fullName evidence="2">Uncharacterized protein</fullName>
    </submittedName>
</protein>